<gene>
    <name evidence="2" type="ORF">VDBG_01338</name>
</gene>
<dbReference type="Proteomes" id="UP000008698">
    <property type="component" value="Unassembled WGS sequence"/>
</dbReference>
<feature type="compositionally biased region" description="Basic residues" evidence="1">
    <location>
        <begin position="28"/>
        <end position="37"/>
    </location>
</feature>
<organism evidence="3">
    <name type="scientific">Verticillium alfalfae (strain VaMs.102 / ATCC MYA-4576 / FGSC 10136)</name>
    <name type="common">Verticillium wilt of alfalfa</name>
    <name type="synonym">Verticillium albo-atrum</name>
    <dbReference type="NCBI Taxonomy" id="526221"/>
    <lineage>
        <taxon>Eukaryota</taxon>
        <taxon>Fungi</taxon>
        <taxon>Dikarya</taxon>
        <taxon>Ascomycota</taxon>
        <taxon>Pezizomycotina</taxon>
        <taxon>Sordariomycetes</taxon>
        <taxon>Hypocreomycetidae</taxon>
        <taxon>Glomerellales</taxon>
        <taxon>Plectosphaerellaceae</taxon>
        <taxon>Verticillium</taxon>
    </lineage>
</organism>
<dbReference type="GeneID" id="9536267"/>
<reference evidence="3" key="1">
    <citation type="journal article" date="2011" name="PLoS Pathog.">
        <title>Comparative genomics yields insights into niche adaptation of plant vascular wilt pathogens.</title>
        <authorList>
            <person name="Klosterman S.J."/>
            <person name="Subbarao K.V."/>
            <person name="Kang S."/>
            <person name="Veronese P."/>
            <person name="Gold S.E."/>
            <person name="Thomma B.P.H.J."/>
            <person name="Chen Z."/>
            <person name="Henrissat B."/>
            <person name="Lee Y.-H."/>
            <person name="Park J."/>
            <person name="Garcia-Pedrajas M.D."/>
            <person name="Barbara D.J."/>
            <person name="Anchieta A."/>
            <person name="de Jonge R."/>
            <person name="Santhanam P."/>
            <person name="Maruthachalam K."/>
            <person name="Atallah Z."/>
            <person name="Amyotte S.G."/>
            <person name="Paz Z."/>
            <person name="Inderbitzin P."/>
            <person name="Hayes R.J."/>
            <person name="Heiman D.I."/>
            <person name="Young S."/>
            <person name="Zeng Q."/>
            <person name="Engels R."/>
            <person name="Galagan J."/>
            <person name="Cuomo C.A."/>
            <person name="Dobinson K.F."/>
            <person name="Ma L.-J."/>
        </authorList>
    </citation>
    <scope>NUCLEOTIDE SEQUENCE [LARGE SCALE GENOMIC DNA]</scope>
    <source>
        <strain evidence="3">VaMs.102 / ATCC MYA-4576 / FGSC 10136</strain>
    </source>
</reference>
<proteinExistence type="predicted"/>
<dbReference type="KEGG" id="val:VDBG_01338"/>
<dbReference type="RefSeq" id="XP_003009655.1">
    <property type="nucleotide sequence ID" value="XM_003009609.1"/>
</dbReference>
<dbReference type="EMBL" id="DS985214">
    <property type="protein sequence ID" value="EEY15229.1"/>
    <property type="molecule type" value="Genomic_DNA"/>
</dbReference>
<name>C9S7D3_VERA1</name>
<evidence type="ECO:0000313" key="2">
    <source>
        <dbReference type="EMBL" id="EEY15229.1"/>
    </source>
</evidence>
<protein>
    <submittedName>
        <fullName evidence="2">Predicted protein</fullName>
    </submittedName>
</protein>
<dbReference type="HOGENOM" id="CLU_1636701_0_0_1"/>
<evidence type="ECO:0000256" key="1">
    <source>
        <dbReference type="SAM" id="MobiDB-lite"/>
    </source>
</evidence>
<keyword evidence="3" id="KW-1185">Reference proteome</keyword>
<dbReference type="AlphaFoldDB" id="C9S7D3"/>
<accession>C9S7D3</accession>
<feature type="compositionally biased region" description="Acidic residues" evidence="1">
    <location>
        <begin position="62"/>
        <end position="74"/>
    </location>
</feature>
<evidence type="ECO:0000313" key="3">
    <source>
        <dbReference type="Proteomes" id="UP000008698"/>
    </source>
</evidence>
<sequence length="162" mass="17015">MPWALHSLVSPVQREQAVDEQQGAASQGRRRAVGGRRRGCDLGGVVRRKGGEVGAQVGDGREEGDADVSGDGDLVEGRLEQGRRGGGLEGARRRRVVDGVRRCPLGVDVLLEAGEEVGAGAADEEGRGVGLVGDDVVEELGGGCWRLDDGGEHARLVVMQLW</sequence>
<feature type="region of interest" description="Disordered" evidence="1">
    <location>
        <begin position="1"/>
        <end position="87"/>
    </location>
</feature>